<evidence type="ECO:0000313" key="3">
    <source>
        <dbReference type="EMBL" id="KAF4388169.1"/>
    </source>
</evidence>
<evidence type="ECO:0000259" key="2">
    <source>
        <dbReference type="Pfam" id="PF13456"/>
    </source>
</evidence>
<name>A0A7J6H1A5_CANSA</name>
<dbReference type="Pfam" id="PF13456">
    <property type="entry name" value="RVT_3"/>
    <property type="match status" value="1"/>
</dbReference>
<evidence type="ECO:0000256" key="1">
    <source>
        <dbReference type="SAM" id="MobiDB-lite"/>
    </source>
</evidence>
<dbReference type="InterPro" id="IPR044730">
    <property type="entry name" value="RNase_H-like_dom_plant"/>
</dbReference>
<comment type="caution">
    <text evidence="3">The sequence shown here is derived from an EMBL/GenBank/DDBJ whole genome shotgun (WGS) entry which is preliminary data.</text>
</comment>
<sequence>MVIPKARAAIQMYGPWIKNDTCRSNCFSMAGKGVTRTWVDQSECALNSHKMARSGSWHRRQPRGLSVRIRGVLLPDRLRRTGIVPLYKIMSLDRVAGNYGNSRIPIPSGPNYLDLPSPDFAKGGNGKVLDVGPSTAQSLEIPYFWVYRSQRAHNYPDEIPITWPTNNPELQELVLKLYGHETLIFNSPKLSELITHMLGTRKRKSHTWYNPDASPIPGLDAFLSLDPESKFSRGSDGHGTLPKRKEHNKKVLGSGSHKKQELWKTKVSTDSMTAVLNRIGFLNHCCIPAMGIAGGFCIAWRMGVKLNIMDVFELGFKANITKQDLKIWNVNKFGFCDKRLKELKHILGLIQSAPVLQKLVFSVKRRLKIHSILLRNTASRVEFSSIEFSSMKPKLDLTLDGKVDASVLGSEAGIAAILKSDGVWSEAFAALNFIHVSSMLEGELAAISLALTAAKNKGFDKISIESDCSAEIRGLNSGSFPIGWGYPIFSECLVKIKDFVSVDFIYINRSIKSFTDLLAHGACVEKIHAFGCIREVAPFVVTTLC</sequence>
<dbReference type="InterPro" id="IPR036397">
    <property type="entry name" value="RNaseH_sf"/>
</dbReference>
<dbReference type="Gene3D" id="3.30.420.10">
    <property type="entry name" value="Ribonuclease H-like superfamily/Ribonuclease H"/>
    <property type="match status" value="1"/>
</dbReference>
<protein>
    <recommendedName>
        <fullName evidence="2">RNase H type-1 domain-containing protein</fullName>
    </recommendedName>
</protein>
<proteinExistence type="predicted"/>
<dbReference type="GO" id="GO:0003676">
    <property type="term" value="F:nucleic acid binding"/>
    <property type="evidence" value="ECO:0007669"/>
    <property type="project" value="InterPro"/>
</dbReference>
<feature type="region of interest" description="Disordered" evidence="1">
    <location>
        <begin position="231"/>
        <end position="258"/>
    </location>
</feature>
<organism evidence="3 4">
    <name type="scientific">Cannabis sativa</name>
    <name type="common">Hemp</name>
    <name type="synonym">Marijuana</name>
    <dbReference type="NCBI Taxonomy" id="3483"/>
    <lineage>
        <taxon>Eukaryota</taxon>
        <taxon>Viridiplantae</taxon>
        <taxon>Streptophyta</taxon>
        <taxon>Embryophyta</taxon>
        <taxon>Tracheophyta</taxon>
        <taxon>Spermatophyta</taxon>
        <taxon>Magnoliopsida</taxon>
        <taxon>eudicotyledons</taxon>
        <taxon>Gunneridae</taxon>
        <taxon>Pentapetalae</taxon>
        <taxon>rosids</taxon>
        <taxon>fabids</taxon>
        <taxon>Rosales</taxon>
        <taxon>Cannabaceae</taxon>
        <taxon>Cannabis</taxon>
    </lineage>
</organism>
<dbReference type="InterPro" id="IPR012337">
    <property type="entry name" value="RNaseH-like_sf"/>
</dbReference>
<gene>
    <name evidence="3" type="ORF">G4B88_021865</name>
</gene>
<dbReference type="Proteomes" id="UP000583929">
    <property type="component" value="Unassembled WGS sequence"/>
</dbReference>
<accession>A0A7J6H1A5</accession>
<reference evidence="3 4" key="1">
    <citation type="journal article" date="2020" name="bioRxiv">
        <title>Sequence and annotation of 42 cannabis genomes reveals extensive copy number variation in cannabinoid synthesis and pathogen resistance genes.</title>
        <authorList>
            <person name="Mckernan K.J."/>
            <person name="Helbert Y."/>
            <person name="Kane L.T."/>
            <person name="Ebling H."/>
            <person name="Zhang L."/>
            <person name="Liu B."/>
            <person name="Eaton Z."/>
            <person name="Mclaughlin S."/>
            <person name="Kingan S."/>
            <person name="Baybayan P."/>
            <person name="Concepcion G."/>
            <person name="Jordan M."/>
            <person name="Riva A."/>
            <person name="Barbazuk W."/>
            <person name="Harkins T."/>
        </authorList>
    </citation>
    <scope>NUCLEOTIDE SEQUENCE [LARGE SCALE GENOMIC DNA]</scope>
    <source>
        <strain evidence="4">cv. Jamaican Lion 4</strain>
        <tissue evidence="3">Leaf</tissue>
    </source>
</reference>
<dbReference type="AlphaFoldDB" id="A0A7J6H1A5"/>
<feature type="domain" description="RNase H type-1" evidence="2">
    <location>
        <begin position="411"/>
        <end position="520"/>
    </location>
</feature>
<dbReference type="CDD" id="cd06222">
    <property type="entry name" value="RNase_H_like"/>
    <property type="match status" value="1"/>
</dbReference>
<evidence type="ECO:0000313" key="4">
    <source>
        <dbReference type="Proteomes" id="UP000583929"/>
    </source>
</evidence>
<dbReference type="InterPro" id="IPR002156">
    <property type="entry name" value="RNaseH_domain"/>
</dbReference>
<feature type="compositionally biased region" description="Basic residues" evidence="1">
    <location>
        <begin position="241"/>
        <end position="250"/>
    </location>
</feature>
<keyword evidence="4" id="KW-1185">Reference proteome</keyword>
<dbReference type="EMBL" id="JAATIQ010000075">
    <property type="protein sequence ID" value="KAF4388169.1"/>
    <property type="molecule type" value="Genomic_DNA"/>
</dbReference>
<dbReference type="GO" id="GO:0004523">
    <property type="term" value="F:RNA-DNA hybrid ribonuclease activity"/>
    <property type="evidence" value="ECO:0007669"/>
    <property type="project" value="InterPro"/>
</dbReference>
<dbReference type="SUPFAM" id="SSF53098">
    <property type="entry name" value="Ribonuclease H-like"/>
    <property type="match status" value="1"/>
</dbReference>